<evidence type="ECO:0000313" key="3">
    <source>
        <dbReference type="Proteomes" id="UP000641588"/>
    </source>
</evidence>
<protein>
    <submittedName>
        <fullName evidence="2">Helix-turn-helix domain-containing protein</fullName>
    </submittedName>
</protein>
<organism evidence="2 3">
    <name type="scientific">Paenibacillus foliorum</name>
    <dbReference type="NCBI Taxonomy" id="2654974"/>
    <lineage>
        <taxon>Bacteria</taxon>
        <taxon>Bacillati</taxon>
        <taxon>Bacillota</taxon>
        <taxon>Bacilli</taxon>
        <taxon>Bacillales</taxon>
        <taxon>Paenibacillaceae</taxon>
        <taxon>Paenibacillus</taxon>
    </lineage>
</organism>
<dbReference type="EMBL" id="WHOD01000071">
    <property type="protein sequence ID" value="NOU95619.1"/>
    <property type="molecule type" value="Genomic_DNA"/>
</dbReference>
<dbReference type="SUPFAM" id="SSF47413">
    <property type="entry name" value="lambda repressor-like DNA-binding domains"/>
    <property type="match status" value="1"/>
</dbReference>
<dbReference type="Gene3D" id="1.10.260.40">
    <property type="entry name" value="lambda repressor-like DNA-binding domains"/>
    <property type="match status" value="1"/>
</dbReference>
<dbReference type="PROSITE" id="PS50943">
    <property type="entry name" value="HTH_CROC1"/>
    <property type="match status" value="1"/>
</dbReference>
<comment type="caution">
    <text evidence="2">The sequence shown here is derived from an EMBL/GenBank/DDBJ whole genome shotgun (WGS) entry which is preliminary data.</text>
</comment>
<dbReference type="InterPro" id="IPR001387">
    <property type="entry name" value="Cro/C1-type_HTH"/>
</dbReference>
<dbReference type="GO" id="GO:0003677">
    <property type="term" value="F:DNA binding"/>
    <property type="evidence" value="ECO:0007669"/>
    <property type="project" value="InterPro"/>
</dbReference>
<name>A0A972K0H4_9BACL</name>
<gene>
    <name evidence="2" type="ORF">GC093_20645</name>
</gene>
<dbReference type="CDD" id="cd00093">
    <property type="entry name" value="HTH_XRE"/>
    <property type="match status" value="1"/>
</dbReference>
<proteinExistence type="predicted"/>
<keyword evidence="3" id="KW-1185">Reference proteome</keyword>
<sequence length="165" mass="18965">MSIGEAIRNYRVSSNMTQQQFANRLSMDRSVLGRIERGERELDASYDTIVSGLNWRIALEIADQRTDGYISNILEHLPNLDLHPAALKDLLLRELSELEAALEGLVLAKHIDPEKRRKSAERVWHEIRDVLEKASVLQGVLEEEFGLNRKSLIQKHELEIKKGER</sequence>
<dbReference type="Pfam" id="PF01381">
    <property type="entry name" value="HTH_3"/>
    <property type="match status" value="1"/>
</dbReference>
<accession>A0A972K0H4</accession>
<evidence type="ECO:0000313" key="2">
    <source>
        <dbReference type="EMBL" id="NOU95619.1"/>
    </source>
</evidence>
<dbReference type="AlphaFoldDB" id="A0A972K0H4"/>
<dbReference type="Proteomes" id="UP000641588">
    <property type="component" value="Unassembled WGS sequence"/>
</dbReference>
<dbReference type="InterPro" id="IPR010982">
    <property type="entry name" value="Lambda_DNA-bd_dom_sf"/>
</dbReference>
<feature type="domain" description="HTH cro/C1-type" evidence="1">
    <location>
        <begin position="7"/>
        <end position="45"/>
    </location>
</feature>
<evidence type="ECO:0000259" key="1">
    <source>
        <dbReference type="PROSITE" id="PS50943"/>
    </source>
</evidence>
<reference evidence="2" key="1">
    <citation type="submission" date="2019-10" db="EMBL/GenBank/DDBJ databases">
        <title>Description of Paenibacillus glebae sp. nov.</title>
        <authorList>
            <person name="Carlier A."/>
            <person name="Qi S."/>
        </authorList>
    </citation>
    <scope>NUCLEOTIDE SEQUENCE</scope>
    <source>
        <strain evidence="2">LMG 31456</strain>
    </source>
</reference>